<proteinExistence type="predicted"/>
<dbReference type="Proteomes" id="UP001501358">
    <property type="component" value="Unassembled WGS sequence"/>
</dbReference>
<accession>A0ABP5YV32</accession>
<reference evidence="2" key="1">
    <citation type="journal article" date="2019" name="Int. J. Syst. Evol. Microbiol.">
        <title>The Global Catalogue of Microorganisms (GCM) 10K type strain sequencing project: providing services to taxonomists for standard genome sequencing and annotation.</title>
        <authorList>
            <consortium name="The Broad Institute Genomics Platform"/>
            <consortium name="The Broad Institute Genome Sequencing Center for Infectious Disease"/>
            <person name="Wu L."/>
            <person name="Ma J."/>
        </authorList>
    </citation>
    <scope>NUCLEOTIDE SEQUENCE [LARGE SCALE GENOMIC DNA]</scope>
    <source>
        <strain evidence="2">JCM 6307</strain>
    </source>
</reference>
<name>A0ABP5YV32_9ACTN</name>
<protein>
    <submittedName>
        <fullName evidence="1">Uncharacterized protein</fullName>
    </submittedName>
</protein>
<organism evidence="1 2">
    <name type="scientific">Streptomyces thermolineatus</name>
    <dbReference type="NCBI Taxonomy" id="44033"/>
    <lineage>
        <taxon>Bacteria</taxon>
        <taxon>Bacillati</taxon>
        <taxon>Actinomycetota</taxon>
        <taxon>Actinomycetes</taxon>
        <taxon>Kitasatosporales</taxon>
        <taxon>Streptomycetaceae</taxon>
        <taxon>Streptomyces</taxon>
    </lineage>
</organism>
<comment type="caution">
    <text evidence="1">The sequence shown here is derived from an EMBL/GenBank/DDBJ whole genome shotgun (WGS) entry which is preliminary data.</text>
</comment>
<dbReference type="RefSeq" id="WP_344382992.1">
    <property type="nucleotide sequence ID" value="NZ_BAAATA010000009.1"/>
</dbReference>
<evidence type="ECO:0000313" key="2">
    <source>
        <dbReference type="Proteomes" id="UP001501358"/>
    </source>
</evidence>
<gene>
    <name evidence="1" type="ORF">GCM10010406_21680</name>
</gene>
<evidence type="ECO:0000313" key="1">
    <source>
        <dbReference type="EMBL" id="GAA2485082.1"/>
    </source>
</evidence>
<sequence length="60" mass="6917">MIRHLTARLRAWLHRTPGVTYADLYETDTAPFFADYRPDGDHLARLNEPAALPHQTRQGD</sequence>
<dbReference type="EMBL" id="BAAATA010000009">
    <property type="protein sequence ID" value="GAA2485082.1"/>
    <property type="molecule type" value="Genomic_DNA"/>
</dbReference>
<keyword evidence="2" id="KW-1185">Reference proteome</keyword>